<keyword evidence="1" id="KW-0472">Membrane</keyword>
<keyword evidence="1" id="KW-1133">Transmembrane helix</keyword>
<accession>A0ABV7E426</accession>
<dbReference type="Pfam" id="PF10746">
    <property type="entry name" value="Phage_holin_2_2"/>
    <property type="match status" value="1"/>
</dbReference>
<organism evidence="2 3">
    <name type="scientific">Alteraurantiacibacter palmitatis</name>
    <dbReference type="NCBI Taxonomy" id="2054628"/>
    <lineage>
        <taxon>Bacteria</taxon>
        <taxon>Pseudomonadati</taxon>
        <taxon>Pseudomonadota</taxon>
        <taxon>Alphaproteobacteria</taxon>
        <taxon>Sphingomonadales</taxon>
        <taxon>Erythrobacteraceae</taxon>
        <taxon>Alteraurantiacibacter</taxon>
    </lineage>
</organism>
<evidence type="ECO:0000313" key="2">
    <source>
        <dbReference type="EMBL" id="MFC3097388.1"/>
    </source>
</evidence>
<reference evidence="3" key="1">
    <citation type="journal article" date="2019" name="Int. J. Syst. Evol. Microbiol.">
        <title>The Global Catalogue of Microorganisms (GCM) 10K type strain sequencing project: providing services to taxonomists for standard genome sequencing and annotation.</title>
        <authorList>
            <consortium name="The Broad Institute Genomics Platform"/>
            <consortium name="The Broad Institute Genome Sequencing Center for Infectious Disease"/>
            <person name="Wu L."/>
            <person name="Ma J."/>
        </authorList>
    </citation>
    <scope>NUCLEOTIDE SEQUENCE [LARGE SCALE GENOMIC DNA]</scope>
    <source>
        <strain evidence="3">KCTC 52607</strain>
    </source>
</reference>
<comment type="caution">
    <text evidence="2">The sequence shown here is derived from an EMBL/GenBank/DDBJ whole genome shotgun (WGS) entry which is preliminary data.</text>
</comment>
<evidence type="ECO:0000256" key="1">
    <source>
        <dbReference type="SAM" id="Phobius"/>
    </source>
</evidence>
<evidence type="ECO:0008006" key="4">
    <source>
        <dbReference type="Google" id="ProtNLM"/>
    </source>
</evidence>
<keyword evidence="1" id="KW-0812">Transmembrane</keyword>
<dbReference type="RefSeq" id="WP_336926175.1">
    <property type="nucleotide sequence ID" value="NZ_JBANRO010000006.1"/>
</dbReference>
<dbReference type="EMBL" id="JBHRST010000008">
    <property type="protein sequence ID" value="MFC3097388.1"/>
    <property type="molecule type" value="Genomic_DNA"/>
</dbReference>
<protein>
    <recommendedName>
        <fullName evidence="4">Holin</fullName>
    </recommendedName>
</protein>
<feature type="transmembrane region" description="Helical" evidence="1">
    <location>
        <begin position="41"/>
        <end position="59"/>
    </location>
</feature>
<gene>
    <name evidence="2" type="ORF">ACFODU_06170</name>
</gene>
<keyword evidence="3" id="KW-1185">Reference proteome</keyword>
<dbReference type="Proteomes" id="UP001595456">
    <property type="component" value="Unassembled WGS sequence"/>
</dbReference>
<evidence type="ECO:0000313" key="3">
    <source>
        <dbReference type="Proteomes" id="UP001595456"/>
    </source>
</evidence>
<name>A0ABV7E426_9SPHN</name>
<dbReference type="InterPro" id="IPR019682">
    <property type="entry name" value="Phage_T7_Gp17.5_holin"/>
</dbReference>
<proteinExistence type="predicted"/>
<sequence>MFDNHNALAERGGEIAAAGFKAAPAVAVTTAASAGMTLEEWVFTVTLIYLVLQILHLGWKWARDLKRDRAERLKEGAQ</sequence>